<proteinExistence type="predicted"/>
<evidence type="ECO:0000313" key="1">
    <source>
        <dbReference type="EMBL" id="WAS99422.1"/>
    </source>
</evidence>
<keyword evidence="2" id="KW-1185">Reference proteome</keyword>
<dbReference type="InterPro" id="IPR015943">
    <property type="entry name" value="WD40/YVTN_repeat-like_dom_sf"/>
</dbReference>
<sequence>MQRTCGHEGGAEGRICVHLAQDEDLSFLSRFTGAGTEYWVVCSACGDVEAPPLVTVCESCVRDREQYVLSWGGLRGRPEVRVRASSLAFRQTEVQVPGLAGATSAAAAALVDGDRSAWLVVQDGALWRVDVEPDGGRMIRVCALAGQLEGEDLRIEVAPDGRFAAVVERRGQYGVVLEVASGAITMRLDRGRYHVSQYDFACVFAADGALVHATEWNRLDVSDPATGELLTPRTASEGAGGRPEHALDYFHAGLSVSPDGRWLVDDGWVWHPCGFLRRMDLQRWRHENPWETEDGPSLLDLRLVNYFWDAPRCFVDDRTLVVWGFGFDDEAMVDAALVFDVETGARLRWFAGPPRGRFVFDRHLIVVAAEGTSVWDVATGERLLAAPGLAPQAFHPVTREHATFAAGAVVLSRLVEE</sequence>
<protein>
    <submittedName>
        <fullName evidence="1">Uncharacterized protein</fullName>
    </submittedName>
</protein>
<dbReference type="SUPFAM" id="SSF50969">
    <property type="entry name" value="YVTN repeat-like/Quinoprotein amine dehydrogenase"/>
    <property type="match status" value="1"/>
</dbReference>
<gene>
    <name evidence="1" type="ORF">O0S08_25120</name>
</gene>
<dbReference type="InterPro" id="IPR011044">
    <property type="entry name" value="Quino_amine_DH_bsu"/>
</dbReference>
<accession>A0ABY7HK63</accession>
<dbReference type="Gene3D" id="2.130.10.10">
    <property type="entry name" value="YVTN repeat-like/Quinoprotein amine dehydrogenase"/>
    <property type="match status" value="1"/>
</dbReference>
<organism evidence="1 2">
    <name type="scientific">Nannocystis punicea</name>
    <dbReference type="NCBI Taxonomy" id="2995304"/>
    <lineage>
        <taxon>Bacteria</taxon>
        <taxon>Pseudomonadati</taxon>
        <taxon>Myxococcota</taxon>
        <taxon>Polyangia</taxon>
        <taxon>Nannocystales</taxon>
        <taxon>Nannocystaceae</taxon>
        <taxon>Nannocystis</taxon>
    </lineage>
</organism>
<dbReference type="Proteomes" id="UP001164459">
    <property type="component" value="Chromosome"/>
</dbReference>
<name>A0ABY7HK63_9BACT</name>
<reference evidence="1" key="1">
    <citation type="submission" date="2022-11" db="EMBL/GenBank/DDBJ databases">
        <title>Minimal conservation of predation-associated metabolite biosynthetic gene clusters underscores biosynthetic potential of Myxococcota including descriptions for ten novel species: Archangium lansinium sp. nov., Myxococcus landrumus sp. nov., Nannocystis bai.</title>
        <authorList>
            <person name="Ahearne A."/>
            <person name="Stevens C."/>
            <person name="Dowd S."/>
        </authorList>
    </citation>
    <scope>NUCLEOTIDE SEQUENCE</scope>
    <source>
        <strain evidence="1">Fl3</strain>
    </source>
</reference>
<dbReference type="EMBL" id="CP114040">
    <property type="protein sequence ID" value="WAS99422.1"/>
    <property type="molecule type" value="Genomic_DNA"/>
</dbReference>
<evidence type="ECO:0000313" key="2">
    <source>
        <dbReference type="Proteomes" id="UP001164459"/>
    </source>
</evidence>
<dbReference type="RefSeq" id="WP_269041783.1">
    <property type="nucleotide sequence ID" value="NZ_CP114040.1"/>
</dbReference>